<dbReference type="InterPro" id="IPR011108">
    <property type="entry name" value="RMMBL"/>
</dbReference>
<organism evidence="4 5">
    <name type="scientific">Fodinisporobacter ferrooxydans</name>
    <dbReference type="NCBI Taxonomy" id="2901836"/>
    <lineage>
        <taxon>Bacteria</taxon>
        <taxon>Bacillati</taxon>
        <taxon>Bacillota</taxon>
        <taxon>Bacilli</taxon>
        <taxon>Bacillales</taxon>
        <taxon>Alicyclobacillaceae</taxon>
        <taxon>Fodinisporobacter</taxon>
    </lineage>
</organism>
<dbReference type="SUPFAM" id="SSF56281">
    <property type="entry name" value="Metallo-hydrolase/oxidoreductase"/>
    <property type="match status" value="1"/>
</dbReference>
<dbReference type="Gene3D" id="3.60.15.10">
    <property type="entry name" value="Ribonuclease Z/Hydroxyacylglutathione hydrolase-like"/>
    <property type="match status" value="1"/>
</dbReference>
<dbReference type="Pfam" id="PF10996">
    <property type="entry name" value="Beta-Casp"/>
    <property type="match status" value="1"/>
</dbReference>
<accession>A0ABY4CTR3</accession>
<dbReference type="InterPro" id="IPR036866">
    <property type="entry name" value="RibonucZ/Hydroxyglut_hydro"/>
</dbReference>
<dbReference type="Proteomes" id="UP000830167">
    <property type="component" value="Chromosome"/>
</dbReference>
<evidence type="ECO:0000313" key="4">
    <source>
        <dbReference type="EMBL" id="UOF91275.1"/>
    </source>
</evidence>
<dbReference type="Pfam" id="PF07521">
    <property type="entry name" value="RMMBL"/>
    <property type="match status" value="1"/>
</dbReference>
<dbReference type="PANTHER" id="PTHR11203">
    <property type="entry name" value="CLEAVAGE AND POLYADENYLATION SPECIFICITY FACTOR FAMILY MEMBER"/>
    <property type="match status" value="1"/>
</dbReference>
<evidence type="ECO:0000259" key="3">
    <source>
        <dbReference type="SMART" id="SM01027"/>
    </source>
</evidence>
<dbReference type="PANTHER" id="PTHR11203:SF37">
    <property type="entry name" value="INTEGRATOR COMPLEX SUBUNIT 11"/>
    <property type="match status" value="1"/>
</dbReference>
<name>A0ABY4CTR3_9BACL</name>
<reference evidence="4" key="1">
    <citation type="submission" date="2021-12" db="EMBL/GenBank/DDBJ databases">
        <title>Alicyclobacillaceae gen. nov., sp. nov., isolated from chalcocite enrichment system.</title>
        <authorList>
            <person name="Jiang Z."/>
        </authorList>
    </citation>
    <scope>NUCLEOTIDE SEQUENCE</scope>
    <source>
        <strain evidence="4">MYW30-H2</strain>
    </source>
</reference>
<feature type="domain" description="Beta-Casp" evidence="3">
    <location>
        <begin position="162"/>
        <end position="286"/>
    </location>
</feature>
<dbReference type="InterPro" id="IPR022712">
    <property type="entry name" value="Beta_Casp"/>
</dbReference>
<dbReference type="SMART" id="SM01027">
    <property type="entry name" value="Beta-Casp"/>
    <property type="match status" value="1"/>
</dbReference>
<keyword evidence="1" id="KW-0378">Hydrolase</keyword>
<keyword evidence="5" id="KW-1185">Reference proteome</keyword>
<feature type="region of interest" description="Disordered" evidence="2">
    <location>
        <begin position="628"/>
        <end position="648"/>
    </location>
</feature>
<gene>
    <name evidence="4" type="ORF">LSG31_03180</name>
</gene>
<protein>
    <submittedName>
        <fullName evidence="4">MBL fold metallo-hydrolase</fullName>
    </submittedName>
</protein>
<dbReference type="RefSeq" id="WP_347437964.1">
    <property type="nucleotide sequence ID" value="NZ_CP089291.1"/>
</dbReference>
<proteinExistence type="predicted"/>
<evidence type="ECO:0000256" key="1">
    <source>
        <dbReference type="ARBA" id="ARBA00022801"/>
    </source>
</evidence>
<dbReference type="InterPro" id="IPR050698">
    <property type="entry name" value="MBL"/>
</dbReference>
<sequence>MFPNAPVYMTQATLDISRVMLADALRLSSQDGQPRVFQDIQLDELWTRIHVMGQDQMFGWNGIRVSTFSAGHILGAVALGFETQAEGSVLVTGDYAVAPGRLIGGLRIPKGMSFDTVITESTYGARLHENRANQEKALAEQVSAVIENGGFVLIPAFAVGRAQEVLMILQDAMRYNKEIKPFRLVVDGLVRSICPIYESYPHLLQGPAKRLLRSKGRLFAPDDIQFVKKPEERQQVVQGDPACIISSSGMLTGGPSVFYADMLAAKEKNAIFLCGYQDEESPGRLLLDLAKQEPEQRKWILPDRVVPVRAQVGLYSLSAHADRRELTQLVTDIRPQSILLVHGDQESKQGLARELRSYLPQANIEIVEVGLTYEVAGRIRKHLQVPAEERPVRADIWQNQILLYKNKTQQELSLGICKEVHGGTCTVFSAKGESQRIPVGLVVDAFGRVPSGEDASDFMDGLWQAAEASIAEGRMYGYRPAERLAYHIAEAQDLLVPVDPYGGDEVAELLAPYGWRKTEPVAEQRVFKAYVSFPWAIPSDIWQTIEKKEQTGWRYEISPHVYPPAVNRLVEEQAKLLDVVALTPKIYPQDHRIVVPLQGRVTDVQRQHMEQSLTEKIGGTVLIQLLEETNGERGQGEEGTGTGSHPVTRMEQNEALRRVKQLIPESFGLHKAGLDQLAGTIKIALLFPDAVVHRPEATAFAARIEQETGWKIEWMPSVNQAQLAKVALASVEQAGGAVKGSPAIYLERKEVGVQLTTRLSVQDMEASNKLFHEQTGWQLRFAGEQQTYAQPLADVAAVHAAHRQADANANTTANGDFQPFQFLPQTTSERMEINRALQWIDEDAAGQGIQIYKKSLRNERIEITFITPEWGQSQPDWLQRIADHTGWTVAVADKVQQQALIALAEQLASDFQLSKTPSVYLMRKAVGVRMMASLPVHVVEMFHDLTLWDLVQE</sequence>
<dbReference type="Gene3D" id="3.40.50.10890">
    <property type="match status" value="1"/>
</dbReference>
<evidence type="ECO:0000256" key="2">
    <source>
        <dbReference type="SAM" id="MobiDB-lite"/>
    </source>
</evidence>
<evidence type="ECO:0000313" key="5">
    <source>
        <dbReference type="Proteomes" id="UP000830167"/>
    </source>
</evidence>
<dbReference type="EMBL" id="CP089291">
    <property type="protein sequence ID" value="UOF91275.1"/>
    <property type="molecule type" value="Genomic_DNA"/>
</dbReference>